<dbReference type="InterPro" id="IPR012337">
    <property type="entry name" value="RNaseH-like_sf"/>
</dbReference>
<protein>
    <submittedName>
        <fullName evidence="2">Ribonuclease H</fullName>
    </submittedName>
</protein>
<accession>A0A075FI37</accession>
<dbReference type="Pfam" id="PF13456">
    <property type="entry name" value="RVT_3"/>
    <property type="match status" value="1"/>
</dbReference>
<dbReference type="CDD" id="cd09279">
    <property type="entry name" value="RNase_HI_like"/>
    <property type="match status" value="1"/>
</dbReference>
<reference evidence="2" key="1">
    <citation type="journal article" date="2014" name="Genome Biol. Evol.">
        <title>Pangenome evidence for extensive interdomain horizontal transfer affecting lineage core and shell genes in uncultured planktonic thaumarchaeota and euryarchaeota.</title>
        <authorList>
            <person name="Deschamps P."/>
            <person name="Zivanovic Y."/>
            <person name="Moreira D."/>
            <person name="Rodriguez-Valera F."/>
            <person name="Lopez-Garcia P."/>
        </authorList>
    </citation>
    <scope>NUCLEOTIDE SEQUENCE</scope>
</reference>
<dbReference type="InterPro" id="IPR036397">
    <property type="entry name" value="RNaseH_sf"/>
</dbReference>
<evidence type="ECO:0000313" key="2">
    <source>
        <dbReference type="EMBL" id="AIE91100.1"/>
    </source>
</evidence>
<name>A0A075FI37_9ARCH</name>
<proteinExistence type="predicted"/>
<dbReference type="SUPFAM" id="SSF53098">
    <property type="entry name" value="Ribonuclease H-like"/>
    <property type="match status" value="1"/>
</dbReference>
<dbReference type="AlphaFoldDB" id="A0A075FI37"/>
<dbReference type="GO" id="GO:0003676">
    <property type="term" value="F:nucleic acid binding"/>
    <property type="evidence" value="ECO:0007669"/>
    <property type="project" value="InterPro"/>
</dbReference>
<dbReference type="Gene3D" id="3.30.420.10">
    <property type="entry name" value="Ribonuclease H-like superfamily/Ribonuclease H"/>
    <property type="match status" value="1"/>
</dbReference>
<dbReference type="GO" id="GO:0004523">
    <property type="term" value="F:RNA-DNA hybrid ribonuclease activity"/>
    <property type="evidence" value="ECO:0007669"/>
    <property type="project" value="InterPro"/>
</dbReference>
<sequence>MTHSIYVDGSGGANSGYGFFVNETGESFYENKSDITNNQAEYMAIISALKKFENSDDEIKIFSDSKNTVNQLNHEFAINNDELRSLAREAWSLMANFSNLTLTWVPRSKNLAGKMLGS</sequence>
<organism evidence="2">
    <name type="scientific">uncultured marine thaumarchaeote AD1000_106_A06</name>
    <dbReference type="NCBI Taxonomy" id="1455888"/>
    <lineage>
        <taxon>Archaea</taxon>
        <taxon>Nitrososphaerota</taxon>
        <taxon>environmental samples</taxon>
    </lineage>
</organism>
<evidence type="ECO:0000259" key="1">
    <source>
        <dbReference type="PROSITE" id="PS50879"/>
    </source>
</evidence>
<feature type="domain" description="RNase H type-1" evidence="1">
    <location>
        <begin position="1"/>
        <end position="118"/>
    </location>
</feature>
<dbReference type="PROSITE" id="PS50879">
    <property type="entry name" value="RNASE_H_1"/>
    <property type="match status" value="1"/>
</dbReference>
<dbReference type="InterPro" id="IPR002156">
    <property type="entry name" value="RNaseH_domain"/>
</dbReference>
<dbReference type="EMBL" id="KF900328">
    <property type="protein sequence ID" value="AIE91100.1"/>
    <property type="molecule type" value="Genomic_DNA"/>
</dbReference>